<reference evidence="3 4" key="1">
    <citation type="submission" date="2016-07" db="EMBL/GenBank/DDBJ databases">
        <title>Pervasive Adenine N6-methylation of Active Genes in Fungi.</title>
        <authorList>
            <consortium name="DOE Joint Genome Institute"/>
            <person name="Mondo S.J."/>
            <person name="Dannebaum R.O."/>
            <person name="Kuo R.C."/>
            <person name="Labutti K."/>
            <person name="Haridas S."/>
            <person name="Kuo A."/>
            <person name="Salamov A."/>
            <person name="Ahrendt S.R."/>
            <person name="Lipzen A."/>
            <person name="Sullivan W."/>
            <person name="Andreopoulos W.B."/>
            <person name="Clum A."/>
            <person name="Lindquist E."/>
            <person name="Daum C."/>
            <person name="Ramamoorthy G.K."/>
            <person name="Gryganskyi A."/>
            <person name="Culley D."/>
            <person name="Magnuson J.K."/>
            <person name="James T.Y."/>
            <person name="O'Malley M.A."/>
            <person name="Stajich J.E."/>
            <person name="Spatafora J.W."/>
            <person name="Visel A."/>
            <person name="Grigoriev I.V."/>
        </authorList>
    </citation>
    <scope>NUCLEOTIDE SEQUENCE [LARGE SCALE GENOMIC DNA]</scope>
    <source>
        <strain evidence="3 4">62-1032</strain>
    </source>
</reference>
<keyword evidence="1" id="KW-0472">Membrane</keyword>
<dbReference type="PANTHER" id="PTHR33979">
    <property type="entry name" value="OS02G0221600 PROTEIN"/>
    <property type="match status" value="1"/>
</dbReference>
<dbReference type="Proteomes" id="UP000193467">
    <property type="component" value="Unassembled WGS sequence"/>
</dbReference>
<name>A0A1Y2G3T4_9BASI</name>
<keyword evidence="4" id="KW-1185">Reference proteome</keyword>
<feature type="chain" id="PRO_5012982879" evidence="2">
    <location>
        <begin position="17"/>
        <end position="229"/>
    </location>
</feature>
<feature type="transmembrane region" description="Helical" evidence="1">
    <location>
        <begin position="65"/>
        <end position="89"/>
    </location>
</feature>
<organism evidence="3 4">
    <name type="scientific">Leucosporidium creatinivorum</name>
    <dbReference type="NCBI Taxonomy" id="106004"/>
    <lineage>
        <taxon>Eukaryota</taxon>
        <taxon>Fungi</taxon>
        <taxon>Dikarya</taxon>
        <taxon>Basidiomycota</taxon>
        <taxon>Pucciniomycotina</taxon>
        <taxon>Microbotryomycetes</taxon>
        <taxon>Leucosporidiales</taxon>
        <taxon>Leucosporidium</taxon>
    </lineage>
</organism>
<proteinExistence type="predicted"/>
<dbReference type="PANTHER" id="PTHR33979:SF2">
    <property type="entry name" value="PEPTIDASE M50B-LIKE-DOMAIN-CONTAINING PROTEIN"/>
    <property type="match status" value="1"/>
</dbReference>
<feature type="transmembrane region" description="Helical" evidence="1">
    <location>
        <begin position="96"/>
        <end position="112"/>
    </location>
</feature>
<evidence type="ECO:0000256" key="2">
    <source>
        <dbReference type="SAM" id="SignalP"/>
    </source>
</evidence>
<dbReference type="OrthoDB" id="40823at2759"/>
<feature type="transmembrane region" description="Helical" evidence="1">
    <location>
        <begin position="192"/>
        <end position="212"/>
    </location>
</feature>
<dbReference type="InterPro" id="IPR049500">
    <property type="entry name" value="Peptidase_M50B-like"/>
</dbReference>
<sequence length="229" mass="25563">MIYFVTLLLCWNLKYARTIIFPFKLLTVAFHESCHAIAGTLTGAKITSMQLDPNEGGATAMSGGFAFFSLPAGYIGSTFIGSALIFAGFDQKASKIAVFPVLFIMCCCMWWARKDMFVICHVTFSMGIMAALFIIEHGAFLRFFILFVGTMNGEYTVWDILDDLVFQKIEESDCSAFTREYPWMPAQAWGTIWLFIAFSGLALGVIGGLTIFKGNFEEQYLESMTFLAT</sequence>
<evidence type="ECO:0000313" key="3">
    <source>
        <dbReference type="EMBL" id="ORY92604.1"/>
    </source>
</evidence>
<dbReference type="EMBL" id="MCGR01000001">
    <property type="protein sequence ID" value="ORY92604.1"/>
    <property type="molecule type" value="Genomic_DNA"/>
</dbReference>
<feature type="signal peptide" evidence="2">
    <location>
        <begin position="1"/>
        <end position="16"/>
    </location>
</feature>
<evidence type="ECO:0000313" key="4">
    <source>
        <dbReference type="Proteomes" id="UP000193467"/>
    </source>
</evidence>
<dbReference type="STRING" id="106004.A0A1Y2G3T4"/>
<dbReference type="AlphaFoldDB" id="A0A1Y2G3T4"/>
<gene>
    <name evidence="3" type="ORF">BCR35DRAFT_285947</name>
</gene>
<keyword evidence="2" id="KW-0732">Signal</keyword>
<dbReference type="InParanoid" id="A0A1Y2G3T4"/>
<dbReference type="Pfam" id="PF13398">
    <property type="entry name" value="Peptidase_M50B"/>
    <property type="match status" value="1"/>
</dbReference>
<protein>
    <submittedName>
        <fullName evidence="3">Peptidase M50B-like-domain-containing protein</fullName>
    </submittedName>
</protein>
<keyword evidence="1" id="KW-0812">Transmembrane</keyword>
<accession>A0A1Y2G3T4</accession>
<evidence type="ECO:0000256" key="1">
    <source>
        <dbReference type="SAM" id="Phobius"/>
    </source>
</evidence>
<keyword evidence="1" id="KW-1133">Transmembrane helix</keyword>
<comment type="caution">
    <text evidence="3">The sequence shown here is derived from an EMBL/GenBank/DDBJ whole genome shotgun (WGS) entry which is preliminary data.</text>
</comment>